<sequence>MLSPFASNNRTAEQTRWNKEMSSVRMSVEHGFGEITREWPFLNTWWKQRQRDTRIREGTLSSEWYSTPMTAESQRDTSYSALSMAPLRERRFVVESTVELLELAYRQAPGVLEVIKRDYWS</sequence>
<keyword evidence="3" id="KW-1185">Reference proteome</keyword>
<comment type="caution">
    <text evidence="2">The sequence shown here is derived from an EMBL/GenBank/DDBJ whole genome shotgun (WGS) entry which is preliminary data.</text>
</comment>
<proteinExistence type="predicted"/>
<name>A0AAD6WYW6_9AGAR</name>
<organism evidence="2 3">
    <name type="scientific">Mycena alexandri</name>
    <dbReference type="NCBI Taxonomy" id="1745969"/>
    <lineage>
        <taxon>Eukaryota</taxon>
        <taxon>Fungi</taxon>
        <taxon>Dikarya</taxon>
        <taxon>Basidiomycota</taxon>
        <taxon>Agaricomycotina</taxon>
        <taxon>Agaricomycetes</taxon>
        <taxon>Agaricomycetidae</taxon>
        <taxon>Agaricales</taxon>
        <taxon>Marasmiineae</taxon>
        <taxon>Mycenaceae</taxon>
        <taxon>Mycena</taxon>
    </lineage>
</organism>
<feature type="region of interest" description="Disordered" evidence="1">
    <location>
        <begin position="1"/>
        <end position="20"/>
    </location>
</feature>
<gene>
    <name evidence="2" type="ORF">C8F04DRAFT_1184818</name>
</gene>
<reference evidence="2" key="1">
    <citation type="submission" date="2023-03" db="EMBL/GenBank/DDBJ databases">
        <title>Massive genome expansion in bonnet fungi (Mycena s.s.) driven by repeated elements and novel gene families across ecological guilds.</title>
        <authorList>
            <consortium name="Lawrence Berkeley National Laboratory"/>
            <person name="Harder C.B."/>
            <person name="Miyauchi S."/>
            <person name="Viragh M."/>
            <person name="Kuo A."/>
            <person name="Thoen E."/>
            <person name="Andreopoulos B."/>
            <person name="Lu D."/>
            <person name="Skrede I."/>
            <person name="Drula E."/>
            <person name="Henrissat B."/>
            <person name="Morin E."/>
            <person name="Kohler A."/>
            <person name="Barry K."/>
            <person name="LaButti K."/>
            <person name="Morin E."/>
            <person name="Salamov A."/>
            <person name="Lipzen A."/>
            <person name="Mereny Z."/>
            <person name="Hegedus B."/>
            <person name="Baldrian P."/>
            <person name="Stursova M."/>
            <person name="Weitz H."/>
            <person name="Taylor A."/>
            <person name="Grigoriev I.V."/>
            <person name="Nagy L.G."/>
            <person name="Martin F."/>
            <person name="Kauserud H."/>
        </authorList>
    </citation>
    <scope>NUCLEOTIDE SEQUENCE</scope>
    <source>
        <strain evidence="2">CBHHK200</strain>
    </source>
</reference>
<dbReference type="Proteomes" id="UP001218188">
    <property type="component" value="Unassembled WGS sequence"/>
</dbReference>
<evidence type="ECO:0000313" key="2">
    <source>
        <dbReference type="EMBL" id="KAJ7032633.1"/>
    </source>
</evidence>
<accession>A0AAD6WYW6</accession>
<dbReference type="EMBL" id="JARJCM010000071">
    <property type="protein sequence ID" value="KAJ7032633.1"/>
    <property type="molecule type" value="Genomic_DNA"/>
</dbReference>
<evidence type="ECO:0000313" key="3">
    <source>
        <dbReference type="Proteomes" id="UP001218188"/>
    </source>
</evidence>
<dbReference type="AlphaFoldDB" id="A0AAD6WYW6"/>
<evidence type="ECO:0000256" key="1">
    <source>
        <dbReference type="SAM" id="MobiDB-lite"/>
    </source>
</evidence>
<protein>
    <submittedName>
        <fullName evidence="2">Uncharacterized protein</fullName>
    </submittedName>
</protein>